<feature type="domain" description="DUF1549" evidence="2">
    <location>
        <begin position="151"/>
        <end position="357"/>
    </location>
</feature>
<dbReference type="RefSeq" id="WP_199773757.1">
    <property type="nucleotide sequence ID" value="NZ_CP036264.1"/>
</dbReference>
<dbReference type="InterPro" id="IPR036909">
    <property type="entry name" value="Cyt_c-like_dom_sf"/>
</dbReference>
<dbReference type="Pfam" id="PF07587">
    <property type="entry name" value="PSD1"/>
    <property type="match status" value="1"/>
</dbReference>
<feature type="domain" description="DUF1553" evidence="3">
    <location>
        <begin position="503"/>
        <end position="759"/>
    </location>
</feature>
<evidence type="ECO:0000313" key="5">
    <source>
        <dbReference type="EMBL" id="QEG01828.1"/>
    </source>
</evidence>
<accession>A0A5B9MRY9</accession>
<protein>
    <submittedName>
        <fullName evidence="5">Planctomycete cytochrome C</fullName>
    </submittedName>
</protein>
<dbReference type="GO" id="GO:0020037">
    <property type="term" value="F:heme binding"/>
    <property type="evidence" value="ECO:0007669"/>
    <property type="project" value="InterPro"/>
</dbReference>
<gene>
    <name evidence="5" type="ORF">Mal15_59090</name>
</gene>
<dbReference type="InterPro" id="IPR011429">
    <property type="entry name" value="Cyt_c_Planctomycete-type"/>
</dbReference>
<dbReference type="Pfam" id="PF07635">
    <property type="entry name" value="PSCyt1"/>
    <property type="match status" value="1"/>
</dbReference>
<evidence type="ECO:0000256" key="1">
    <source>
        <dbReference type="SAM" id="SignalP"/>
    </source>
</evidence>
<evidence type="ECO:0000259" key="2">
    <source>
        <dbReference type="Pfam" id="PF07583"/>
    </source>
</evidence>
<name>A0A5B9MRY9_9BACT</name>
<proteinExistence type="predicted"/>
<evidence type="ECO:0000259" key="3">
    <source>
        <dbReference type="Pfam" id="PF07587"/>
    </source>
</evidence>
<dbReference type="PANTHER" id="PTHR35889:SF3">
    <property type="entry name" value="F-BOX DOMAIN-CONTAINING PROTEIN"/>
    <property type="match status" value="1"/>
</dbReference>
<feature type="chain" id="PRO_5023137012" evidence="1">
    <location>
        <begin position="22"/>
        <end position="815"/>
    </location>
</feature>
<reference evidence="5 6" key="1">
    <citation type="submission" date="2019-02" db="EMBL/GenBank/DDBJ databases">
        <title>Planctomycetal bacteria perform biofilm scaping via a novel small molecule.</title>
        <authorList>
            <person name="Jeske O."/>
            <person name="Boedeker C."/>
            <person name="Wiegand S."/>
            <person name="Breitling P."/>
            <person name="Kallscheuer N."/>
            <person name="Jogler M."/>
            <person name="Rohde M."/>
            <person name="Petersen J."/>
            <person name="Medema M.H."/>
            <person name="Surup F."/>
            <person name="Jogler C."/>
        </authorList>
    </citation>
    <scope>NUCLEOTIDE SEQUENCE [LARGE SCALE GENOMIC DNA]</scope>
    <source>
        <strain evidence="5 6">Mal15</strain>
    </source>
</reference>
<dbReference type="EMBL" id="CP036264">
    <property type="protein sequence ID" value="QEG01828.1"/>
    <property type="molecule type" value="Genomic_DNA"/>
</dbReference>
<dbReference type="Proteomes" id="UP000321353">
    <property type="component" value="Chromosome"/>
</dbReference>
<dbReference type="GO" id="GO:0009055">
    <property type="term" value="F:electron transfer activity"/>
    <property type="evidence" value="ECO:0007669"/>
    <property type="project" value="InterPro"/>
</dbReference>
<dbReference type="PANTHER" id="PTHR35889">
    <property type="entry name" value="CYCLOINULO-OLIGOSACCHARIDE FRUCTANOTRANSFERASE-RELATED"/>
    <property type="match status" value="1"/>
</dbReference>
<evidence type="ECO:0000259" key="4">
    <source>
        <dbReference type="Pfam" id="PF07635"/>
    </source>
</evidence>
<feature type="signal peptide" evidence="1">
    <location>
        <begin position="1"/>
        <end position="21"/>
    </location>
</feature>
<dbReference type="InterPro" id="IPR022655">
    <property type="entry name" value="DUF1553"/>
</dbReference>
<feature type="domain" description="Cytochrome C Planctomycete-type" evidence="4">
    <location>
        <begin position="43"/>
        <end position="100"/>
    </location>
</feature>
<sequence precursor="true">MRIHNIALLAAMLLAPAGVRAADPPPVAIDFSREILPILSDKCFVCHGPDTDEGATVRLDSYEAATSDLGGYRAIDPDDLPASELLRRITSADDPMPPDDAEKTLTDHEKQLLAQWVAQGGTYSQHWAFVPPKKRVPAVPADRDFESHANPIDAFVAAKQSQRSIGFAPQAERETLARRASLVLCGLPPEPDELDAFLQDRRSGAYERYVDRLLNKPGYGEHQARHWLDAVRYGDTHGLHLDNRRGVFPYRDWVVSALNANLPLDQFITWQLAGDLLPDPGIEQLVATGYVRMNPTSGEGGAIEAEYQAKNNFDRTENLGAVLLGMTLTCARCHTHKYDPVPQTEYYRLMAFFNSTSEPALDRNKYDYGPTTKAPGDPGQWARWKQLEASRDALIDTARDQMASADLDPKVWAEATDQEKLDLLAAPDGPFATLAVHAQARSLRTDIESLWQSFTTTLVAKELPTPRPTRVLSRGEYNLPIGDPLEPGVLSVMGEFPEHAPRNRLGLARWLTSPNHPTVARVLINRVWQQTFGHGLVRTPEDFGVQGAYPTHPDLLDWLAVELQDSGWDLKHMLRLMVTSRTFRQSSAWRNDVDDPENRYWSRGPSYRLDAEVIRDIGLWAGQLLDPEMGGEGVKPYQPAGMWSALAHPASNTKLYERDNGRRLYRRSLYVYWKRTSPHPMMTLFDAPDRETSCVRRSRTSTALQSLALLNETQRIEMARMLAQRLLRQHSDTTSRLELLFRLIASRGPSPTEADAVEKLRQQMLQRYRENLDDAGILLATGDAARDESLDPAEHAAWTQVALTLLASDLAIILY</sequence>
<dbReference type="KEGG" id="smam:Mal15_59090"/>
<organism evidence="5 6">
    <name type="scientific">Stieleria maiorica</name>
    <dbReference type="NCBI Taxonomy" id="2795974"/>
    <lineage>
        <taxon>Bacteria</taxon>
        <taxon>Pseudomonadati</taxon>
        <taxon>Planctomycetota</taxon>
        <taxon>Planctomycetia</taxon>
        <taxon>Pirellulales</taxon>
        <taxon>Pirellulaceae</taxon>
        <taxon>Stieleria</taxon>
    </lineage>
</organism>
<keyword evidence="6" id="KW-1185">Reference proteome</keyword>
<dbReference type="InterPro" id="IPR011444">
    <property type="entry name" value="DUF1549"/>
</dbReference>
<dbReference type="AlphaFoldDB" id="A0A5B9MRY9"/>
<dbReference type="SUPFAM" id="SSF46626">
    <property type="entry name" value="Cytochrome c"/>
    <property type="match status" value="1"/>
</dbReference>
<dbReference type="Pfam" id="PF07583">
    <property type="entry name" value="PSCyt2"/>
    <property type="match status" value="1"/>
</dbReference>
<keyword evidence="1" id="KW-0732">Signal</keyword>
<evidence type="ECO:0000313" key="6">
    <source>
        <dbReference type="Proteomes" id="UP000321353"/>
    </source>
</evidence>